<dbReference type="InterPro" id="IPR002777">
    <property type="entry name" value="PFD_beta-like"/>
</dbReference>
<dbReference type="GO" id="GO:0006457">
    <property type="term" value="P:protein folding"/>
    <property type="evidence" value="ECO:0007669"/>
    <property type="project" value="InterPro"/>
</dbReference>
<dbReference type="GO" id="GO:0051082">
    <property type="term" value="F:unfolded protein binding"/>
    <property type="evidence" value="ECO:0007669"/>
    <property type="project" value="InterPro"/>
</dbReference>
<feature type="compositionally biased region" description="Polar residues" evidence="1">
    <location>
        <begin position="108"/>
        <end position="123"/>
    </location>
</feature>
<evidence type="ECO:0000313" key="2">
    <source>
        <dbReference type="EMBL" id="MBS3061817.1"/>
    </source>
</evidence>
<gene>
    <name evidence="2" type="ORF">J4215_04515</name>
</gene>
<feature type="region of interest" description="Disordered" evidence="1">
    <location>
        <begin position="100"/>
        <end position="123"/>
    </location>
</feature>
<comment type="caution">
    <text evidence="2">The sequence shown here is derived from an EMBL/GenBank/DDBJ whole genome shotgun (WGS) entry which is preliminary data.</text>
</comment>
<dbReference type="InterPro" id="IPR009053">
    <property type="entry name" value="Prefoldin"/>
</dbReference>
<dbReference type="Pfam" id="PF01920">
    <property type="entry name" value="Prefoldin_2"/>
    <property type="match status" value="1"/>
</dbReference>
<protein>
    <submittedName>
        <fullName evidence="2">Prefoldin subunit</fullName>
    </submittedName>
</protein>
<dbReference type="Gene3D" id="1.10.287.370">
    <property type="match status" value="1"/>
</dbReference>
<name>A0A8T4L5D9_9ARCH</name>
<sequence length="123" mass="13847">MADEQSKQQAIADFSRNRDQLISISSQKQQYLMQSATLKMSLDELEKTSEKKVFKAVGNILVSVTTDDAKKELADQKETVDLRIKTLQKQEDATIQKLNKLKSDIEGQGQSDETQKPASKSKK</sequence>
<reference evidence="2" key="2">
    <citation type="submission" date="2021-05" db="EMBL/GenBank/DDBJ databases">
        <title>Protein family content uncovers lineage relationships and bacterial pathway maintenance mechanisms in DPANN archaea.</title>
        <authorList>
            <person name="Castelle C.J."/>
            <person name="Meheust R."/>
            <person name="Jaffe A.L."/>
            <person name="Seitz K."/>
            <person name="Gong X."/>
            <person name="Baker B.J."/>
            <person name="Banfield J.F."/>
        </authorList>
    </citation>
    <scope>NUCLEOTIDE SEQUENCE</scope>
    <source>
        <strain evidence="2">RIFCSPLOWO2_01_FULL_AR10_48_17</strain>
    </source>
</reference>
<accession>A0A8T4L5D9</accession>
<organism evidence="2 3">
    <name type="scientific">Candidatus Iainarchaeum sp</name>
    <dbReference type="NCBI Taxonomy" id="3101447"/>
    <lineage>
        <taxon>Archaea</taxon>
        <taxon>Candidatus Iainarchaeota</taxon>
        <taxon>Candidatus Iainarchaeia</taxon>
        <taxon>Candidatus Iainarchaeales</taxon>
        <taxon>Candidatus Iainarchaeaceae</taxon>
        <taxon>Candidatus Iainarchaeum</taxon>
    </lineage>
</organism>
<dbReference type="Proteomes" id="UP000675968">
    <property type="component" value="Unassembled WGS sequence"/>
</dbReference>
<evidence type="ECO:0000256" key="1">
    <source>
        <dbReference type="SAM" id="MobiDB-lite"/>
    </source>
</evidence>
<dbReference type="SUPFAM" id="SSF46579">
    <property type="entry name" value="Prefoldin"/>
    <property type="match status" value="1"/>
</dbReference>
<evidence type="ECO:0000313" key="3">
    <source>
        <dbReference type="Proteomes" id="UP000675968"/>
    </source>
</evidence>
<reference evidence="2" key="1">
    <citation type="submission" date="2021-03" db="EMBL/GenBank/DDBJ databases">
        <authorList>
            <person name="Jaffe A."/>
        </authorList>
    </citation>
    <scope>NUCLEOTIDE SEQUENCE</scope>
    <source>
        <strain evidence="2">RIFCSPLOWO2_01_FULL_AR10_48_17</strain>
    </source>
</reference>
<proteinExistence type="predicted"/>
<dbReference type="GO" id="GO:0016272">
    <property type="term" value="C:prefoldin complex"/>
    <property type="evidence" value="ECO:0007669"/>
    <property type="project" value="InterPro"/>
</dbReference>
<dbReference type="EMBL" id="JAGVWC010000010">
    <property type="protein sequence ID" value="MBS3061817.1"/>
    <property type="molecule type" value="Genomic_DNA"/>
</dbReference>
<dbReference type="AlphaFoldDB" id="A0A8T4L5D9"/>